<keyword evidence="1" id="KW-0677">Repeat</keyword>
<evidence type="ECO:0000259" key="2">
    <source>
        <dbReference type="Pfam" id="PF15902"/>
    </source>
</evidence>
<reference evidence="3 4" key="1">
    <citation type="submission" date="2022-01" db="EMBL/GenBank/DDBJ databases">
        <title>Flavihumibacter sp. nov., isolated from sediment of a river.</title>
        <authorList>
            <person name="Liu H."/>
        </authorList>
    </citation>
    <scope>NUCLEOTIDE SEQUENCE [LARGE SCALE GENOMIC DNA]</scope>
    <source>
        <strain evidence="3 4">RY-1</strain>
    </source>
</reference>
<comment type="caution">
    <text evidence="3">The sequence shown here is derived from an EMBL/GenBank/DDBJ whole genome shotgun (WGS) entry which is preliminary data.</text>
</comment>
<sequence>MVFSGSVIRPNKYAGILCLFLALQSYAQIRPTSGDERLKALQKRQEVRNNSPLKDIAFRNVGPAIMGGRVVDIEVNPEDPTEFYLAYATGGLWHTKNNGLSFTPIFDQEMVIGIGDIAINWNSPKRTIWLGTGEVNSSRSTYAGIGMYKSSDNGASWTYLGLSDSHHIGEVVLHPTDSLTAWVAVMGHLYSPNKERGIYKTTDGGKSWKQTLYIDETTGAIDLQLNPQQPDELYAAMWYRTRSAWNFEESGKTSGIYKSTDGGTNWQLISDEESGFVTGAGTGRIGLAVYPKQPSIVYAVVDNQDSREVVAKKENDSTYQLAALKNLDKAAFQQLDSSQLKKFLSTNRVPAEYTVDRLKRMVAMDSIAPTALYNFLFVDDGFQNKSVKGCEVYRSDDAGKSWTKTNLKPIDNYSSYGYYFGKIYVSPSNPERVFILGIDLMVSEDGGKSFVSIDKPNVHSDHHALWINPRKHDHIINGNDGGCNISYDRGSEWFKVQAPSVGQYYAITVDKAKPYNIYGGLQDNGSWYGPSNHKENTYWTERGEYAYKRIGGGDGMQAQVDTRTNQVVYTGSQFGFYTRINLATRERKMIRPLHKMGEYPLRFNWQTPILLSSHNQDILYYGSSKFHRSLNRGEELQTMSADLTNGAKTGDVPFGTITTISESPLRFGLIYIGTDDGNVQVSKDGGNTWTKVGQPAKKQPGLPQGLYVSRVVASKWKEGRVYVTLNGYRNDHFTAYIYVSEDYGQTWKQLGMNLPAEPVNVLREDPKAEGILYAGTDGGLYASLDNGISFHAFTKDLPAAIPVHDLAIQEEANELVVGTHGRSIYICSLSGIQKLVPADAKK</sequence>
<name>A0ABS9BCM9_9BACT</name>
<proteinExistence type="predicted"/>
<dbReference type="Proteomes" id="UP001200145">
    <property type="component" value="Unassembled WGS sequence"/>
</dbReference>
<dbReference type="PANTHER" id="PTHR12106">
    <property type="entry name" value="SORTILIN RELATED"/>
    <property type="match status" value="1"/>
</dbReference>
<dbReference type="CDD" id="cd15482">
    <property type="entry name" value="Sialidase_non-viral"/>
    <property type="match status" value="1"/>
</dbReference>
<protein>
    <recommendedName>
        <fullName evidence="2">Sortilin N-terminal domain-containing protein</fullName>
    </recommendedName>
</protein>
<organism evidence="3 4">
    <name type="scientific">Flavihumibacter fluminis</name>
    <dbReference type="NCBI Taxonomy" id="2909236"/>
    <lineage>
        <taxon>Bacteria</taxon>
        <taxon>Pseudomonadati</taxon>
        <taxon>Bacteroidota</taxon>
        <taxon>Chitinophagia</taxon>
        <taxon>Chitinophagales</taxon>
        <taxon>Chitinophagaceae</taxon>
        <taxon>Flavihumibacter</taxon>
    </lineage>
</organism>
<dbReference type="InterPro" id="IPR031778">
    <property type="entry name" value="Sortilin_N"/>
</dbReference>
<evidence type="ECO:0000256" key="1">
    <source>
        <dbReference type="ARBA" id="ARBA00022737"/>
    </source>
</evidence>
<feature type="domain" description="Sortilin N-terminal" evidence="2">
    <location>
        <begin position="391"/>
        <end position="507"/>
    </location>
</feature>
<dbReference type="InterPro" id="IPR050310">
    <property type="entry name" value="VPS10-sortilin"/>
</dbReference>
<evidence type="ECO:0000313" key="3">
    <source>
        <dbReference type="EMBL" id="MCF1713429.1"/>
    </source>
</evidence>
<dbReference type="Pfam" id="PF15899">
    <property type="entry name" value="BNR_6"/>
    <property type="match status" value="1"/>
</dbReference>
<dbReference type="InterPro" id="IPR036278">
    <property type="entry name" value="Sialidase_sf"/>
</dbReference>
<feature type="domain" description="Sortilin N-terminal" evidence="2">
    <location>
        <begin position="147"/>
        <end position="322"/>
    </location>
</feature>
<dbReference type="Gene3D" id="2.130.10.10">
    <property type="entry name" value="YVTN repeat-like/Quinoprotein amine dehydrogenase"/>
    <property type="match status" value="5"/>
</dbReference>
<dbReference type="InterPro" id="IPR002860">
    <property type="entry name" value="BNR_rpt"/>
</dbReference>
<gene>
    <name evidence="3" type="ORF">L0U88_02155</name>
</gene>
<dbReference type="SUPFAM" id="SSF110296">
    <property type="entry name" value="Oligoxyloglucan reducing end-specific cellobiohydrolase"/>
    <property type="match status" value="1"/>
</dbReference>
<accession>A0ABS9BCM9</accession>
<dbReference type="Pfam" id="PF15902">
    <property type="entry name" value="Sortilin-Vps10"/>
    <property type="match status" value="2"/>
</dbReference>
<dbReference type="SUPFAM" id="SSF50939">
    <property type="entry name" value="Sialidases"/>
    <property type="match status" value="1"/>
</dbReference>
<dbReference type="RefSeq" id="WP_234863961.1">
    <property type="nucleotide sequence ID" value="NZ_JAKEVY010000001.1"/>
</dbReference>
<dbReference type="EMBL" id="JAKEVY010000001">
    <property type="protein sequence ID" value="MCF1713429.1"/>
    <property type="molecule type" value="Genomic_DNA"/>
</dbReference>
<dbReference type="PANTHER" id="PTHR12106:SF27">
    <property type="entry name" value="SORTILIN-RELATED RECEPTOR"/>
    <property type="match status" value="1"/>
</dbReference>
<keyword evidence="4" id="KW-1185">Reference proteome</keyword>
<evidence type="ECO:0000313" key="4">
    <source>
        <dbReference type="Proteomes" id="UP001200145"/>
    </source>
</evidence>
<dbReference type="InterPro" id="IPR015943">
    <property type="entry name" value="WD40/YVTN_repeat-like_dom_sf"/>
</dbReference>